<sequence>MGSLMAGWDAPIPDPKDVKYQRNNSFTKAEIDAFWKAKKKIEEEHLKEISGLVQTVQETRDGAVLRKSTSLPLTDRTRESIQLRDAISGLEKLTKASDWWTRSGWAFLNEPPVTAMEGPAYKYASQYHVANLANSKNAGGQGISA</sequence>
<evidence type="ECO:0000313" key="2">
    <source>
        <dbReference type="Proteomes" id="UP000825729"/>
    </source>
</evidence>
<reference evidence="1 2" key="1">
    <citation type="submission" date="2021-07" db="EMBL/GenBank/DDBJ databases">
        <title>The Aristolochia fimbriata genome: insights into angiosperm evolution, floral development and chemical biosynthesis.</title>
        <authorList>
            <person name="Jiao Y."/>
        </authorList>
    </citation>
    <scope>NUCLEOTIDE SEQUENCE [LARGE SCALE GENOMIC DNA]</scope>
    <source>
        <strain evidence="1">IBCAS-2021</strain>
        <tissue evidence="1">Leaf</tissue>
    </source>
</reference>
<dbReference type="PANTHER" id="PTHR33872">
    <property type="entry name" value="DNA POLYMERASE EPSILON CATALYTIC SUBUNIT A"/>
    <property type="match status" value="1"/>
</dbReference>
<proteinExistence type="predicted"/>
<comment type="caution">
    <text evidence="1">The sequence shown here is derived from an EMBL/GenBank/DDBJ whole genome shotgun (WGS) entry which is preliminary data.</text>
</comment>
<dbReference type="AlphaFoldDB" id="A0AAV7ELI2"/>
<dbReference type="Proteomes" id="UP000825729">
    <property type="component" value="Unassembled WGS sequence"/>
</dbReference>
<organism evidence="1 2">
    <name type="scientific">Aristolochia fimbriata</name>
    <name type="common">White veined hardy Dutchman's pipe vine</name>
    <dbReference type="NCBI Taxonomy" id="158543"/>
    <lineage>
        <taxon>Eukaryota</taxon>
        <taxon>Viridiplantae</taxon>
        <taxon>Streptophyta</taxon>
        <taxon>Embryophyta</taxon>
        <taxon>Tracheophyta</taxon>
        <taxon>Spermatophyta</taxon>
        <taxon>Magnoliopsida</taxon>
        <taxon>Magnoliidae</taxon>
        <taxon>Piperales</taxon>
        <taxon>Aristolochiaceae</taxon>
        <taxon>Aristolochia</taxon>
    </lineage>
</organism>
<protein>
    <submittedName>
        <fullName evidence="1">Uncharacterized protein</fullName>
    </submittedName>
</protein>
<keyword evidence="2" id="KW-1185">Reference proteome</keyword>
<name>A0AAV7ELI2_ARIFI</name>
<dbReference type="EMBL" id="JAINDJ010000004">
    <property type="protein sequence ID" value="KAG9449677.1"/>
    <property type="molecule type" value="Genomic_DNA"/>
</dbReference>
<gene>
    <name evidence="1" type="ORF">H6P81_009642</name>
</gene>
<dbReference type="PANTHER" id="PTHR33872:SF2">
    <property type="entry name" value="DNA POLYMERASE EPSILON CATALYTIC SUBUNIT A"/>
    <property type="match status" value="1"/>
</dbReference>
<accession>A0AAV7ELI2</accession>
<evidence type="ECO:0000313" key="1">
    <source>
        <dbReference type="EMBL" id="KAG9449677.1"/>
    </source>
</evidence>